<keyword evidence="3" id="KW-0926">Vacuole</keyword>
<dbReference type="InterPro" id="IPR001461">
    <property type="entry name" value="Aspartic_peptidase_A1"/>
</dbReference>
<dbReference type="EMBL" id="SOSA01000009">
    <property type="protein sequence ID" value="THC99918.1"/>
    <property type="molecule type" value="Genomic_DNA"/>
</dbReference>
<name>A0A4S3JWP6_9EURO</name>
<keyword evidence="22" id="KW-1185">Reference proteome</keyword>
<dbReference type="AlphaFoldDB" id="A0A4S3JWP6"/>
<evidence type="ECO:0000256" key="5">
    <source>
        <dbReference type="ARBA" id="ARBA00022729"/>
    </source>
</evidence>
<evidence type="ECO:0000256" key="6">
    <source>
        <dbReference type="ARBA" id="ARBA00022750"/>
    </source>
</evidence>
<dbReference type="STRING" id="1220188.A0A4S3JWP6"/>
<evidence type="ECO:0000256" key="8">
    <source>
        <dbReference type="ARBA" id="ARBA00023157"/>
    </source>
</evidence>
<dbReference type="PANTHER" id="PTHR47966:SF51">
    <property type="entry name" value="BETA-SITE APP-CLEAVING ENZYME, ISOFORM A-RELATED"/>
    <property type="match status" value="1"/>
</dbReference>
<comment type="subcellular location">
    <subcellularLocation>
        <location evidence="1">Vacuole lumen</location>
    </subcellularLocation>
</comment>
<evidence type="ECO:0000256" key="18">
    <source>
        <dbReference type="SAM" id="SignalP"/>
    </source>
</evidence>
<dbReference type="GeneID" id="54330380"/>
<feature type="domain" description="Peptidase A1" evidence="19">
    <location>
        <begin position="85"/>
        <end position="395"/>
    </location>
</feature>
<feature type="active site" evidence="15">
    <location>
        <position position="287"/>
    </location>
</feature>
<dbReference type="InterPro" id="IPR033121">
    <property type="entry name" value="PEPTIDASE_A1"/>
</dbReference>
<keyword evidence="6 17" id="KW-0064">Aspartyl protease</keyword>
<dbReference type="GO" id="GO:0004190">
    <property type="term" value="F:aspartic-type endopeptidase activity"/>
    <property type="evidence" value="ECO:0007669"/>
    <property type="project" value="UniProtKB-KW"/>
</dbReference>
<feature type="disulfide bond" evidence="16">
    <location>
        <begin position="116"/>
        <end position="121"/>
    </location>
</feature>
<evidence type="ECO:0000256" key="4">
    <source>
        <dbReference type="ARBA" id="ARBA00022670"/>
    </source>
</evidence>
<dbReference type="InterPro" id="IPR001969">
    <property type="entry name" value="Aspartic_peptidase_AS"/>
</dbReference>
<dbReference type="VEuPathDB" id="FungiDB:EYZ11_000616"/>
<reference evidence="21 22" key="1">
    <citation type="submission" date="2019-03" db="EMBL/GenBank/DDBJ databases">
        <title>The genome sequence of a newly discovered highly antifungal drug resistant Aspergillus species, Aspergillus tanneri NIH 1004.</title>
        <authorList>
            <person name="Mounaud S."/>
            <person name="Singh I."/>
            <person name="Joardar V."/>
            <person name="Pakala S."/>
            <person name="Pakala S."/>
            <person name="Venepally P."/>
            <person name="Hoover J."/>
            <person name="Nierman W."/>
            <person name="Chung J."/>
            <person name="Losada L."/>
        </authorList>
    </citation>
    <scope>NUCLEOTIDE SEQUENCE [LARGE SCALE GENOMIC DNA]</scope>
    <source>
        <strain evidence="21 22">NIH1004</strain>
    </source>
</reference>
<dbReference type="Gene3D" id="2.40.70.10">
    <property type="entry name" value="Acid Proteases"/>
    <property type="match status" value="2"/>
</dbReference>
<organism evidence="21 22">
    <name type="scientific">Aspergillus tanneri</name>
    <dbReference type="NCBI Taxonomy" id="1220188"/>
    <lineage>
        <taxon>Eukaryota</taxon>
        <taxon>Fungi</taxon>
        <taxon>Dikarya</taxon>
        <taxon>Ascomycota</taxon>
        <taxon>Pezizomycotina</taxon>
        <taxon>Eurotiomycetes</taxon>
        <taxon>Eurotiomycetidae</taxon>
        <taxon>Eurotiales</taxon>
        <taxon>Aspergillaceae</taxon>
        <taxon>Aspergillus</taxon>
        <taxon>Aspergillus subgen. Circumdati</taxon>
    </lineage>
</organism>
<dbReference type="GO" id="GO:0006508">
    <property type="term" value="P:proteolysis"/>
    <property type="evidence" value="ECO:0007669"/>
    <property type="project" value="UniProtKB-KW"/>
</dbReference>
<evidence type="ECO:0000256" key="7">
    <source>
        <dbReference type="ARBA" id="ARBA00022801"/>
    </source>
</evidence>
<evidence type="ECO:0000256" key="17">
    <source>
        <dbReference type="RuleBase" id="RU000454"/>
    </source>
</evidence>
<evidence type="ECO:0000259" key="19">
    <source>
        <dbReference type="PROSITE" id="PS51767"/>
    </source>
</evidence>
<evidence type="ECO:0000313" key="20">
    <source>
        <dbReference type="EMBL" id="KAA8646251.1"/>
    </source>
</evidence>
<evidence type="ECO:0000313" key="21">
    <source>
        <dbReference type="EMBL" id="THC99918.1"/>
    </source>
</evidence>
<feature type="disulfide bond" evidence="16">
    <location>
        <begin position="321"/>
        <end position="354"/>
    </location>
</feature>
<reference evidence="20 23" key="2">
    <citation type="submission" date="2019-08" db="EMBL/GenBank/DDBJ databases">
        <title>The genome sequence of a newly discovered highly antifungal drug resistant Aspergillus species, Aspergillus tanneri NIH 1004.</title>
        <authorList>
            <person name="Mounaud S."/>
            <person name="Singh I."/>
            <person name="Joardar V."/>
            <person name="Pakala S."/>
            <person name="Pakala S."/>
            <person name="Venepally P."/>
            <person name="Chung J.K."/>
            <person name="Losada L."/>
            <person name="Nierman W.C."/>
        </authorList>
    </citation>
    <scope>NUCLEOTIDE SEQUENCE [LARGE SCALE GENOMIC DNA]</scope>
    <source>
        <strain evidence="20 23">NIH1004</strain>
    </source>
</reference>
<dbReference type="GO" id="GO:0005775">
    <property type="term" value="C:vacuolar lumen"/>
    <property type="evidence" value="ECO:0007669"/>
    <property type="project" value="UniProtKB-SubCell"/>
</dbReference>
<evidence type="ECO:0000256" key="9">
    <source>
        <dbReference type="ARBA" id="ARBA00023180"/>
    </source>
</evidence>
<keyword evidence="4 17" id="KW-0645">Protease</keyword>
<evidence type="ECO:0000313" key="22">
    <source>
        <dbReference type="Proteomes" id="UP000308092"/>
    </source>
</evidence>
<dbReference type="SUPFAM" id="SSF50630">
    <property type="entry name" value="Acid proteases"/>
    <property type="match status" value="1"/>
</dbReference>
<evidence type="ECO:0000256" key="13">
    <source>
        <dbReference type="ARBA" id="ARBA00079414"/>
    </source>
</evidence>
<dbReference type="PROSITE" id="PS00141">
    <property type="entry name" value="ASP_PROTEASE"/>
    <property type="match status" value="2"/>
</dbReference>
<evidence type="ECO:0000256" key="16">
    <source>
        <dbReference type="PIRSR" id="PIRSR601461-2"/>
    </source>
</evidence>
<dbReference type="Proteomes" id="UP000324241">
    <property type="component" value="Unassembled WGS sequence"/>
</dbReference>
<keyword evidence="9" id="KW-0325">Glycoprotein</keyword>
<dbReference type="GO" id="GO:0000324">
    <property type="term" value="C:fungal-type vacuole"/>
    <property type="evidence" value="ECO:0007669"/>
    <property type="project" value="TreeGrafter"/>
</dbReference>
<comment type="similarity">
    <text evidence="2 17">Belongs to the peptidase A1 family.</text>
</comment>
<keyword evidence="7 17" id="KW-0378">Hydrolase</keyword>
<dbReference type="OrthoDB" id="771136at2759"/>
<dbReference type="Proteomes" id="UP000308092">
    <property type="component" value="Unassembled WGS sequence"/>
</dbReference>
<evidence type="ECO:0000256" key="1">
    <source>
        <dbReference type="ARBA" id="ARBA00004410"/>
    </source>
</evidence>
<dbReference type="EC" id="3.4.23.25" evidence="12"/>
<accession>A0A4S3JWP6</accession>
<proteinExistence type="inferred from homology"/>
<dbReference type="PANTHER" id="PTHR47966">
    <property type="entry name" value="BETA-SITE APP-CLEAVING ENZYME, ISOFORM A-RELATED"/>
    <property type="match status" value="1"/>
</dbReference>
<evidence type="ECO:0000313" key="23">
    <source>
        <dbReference type="Proteomes" id="UP000324241"/>
    </source>
</evidence>
<dbReference type="RefSeq" id="XP_033425612.1">
    <property type="nucleotide sequence ID" value="XM_033572297.1"/>
</dbReference>
<keyword evidence="5 18" id="KW-0732">Signal</keyword>
<keyword evidence="8 16" id="KW-1015">Disulfide bond</keyword>
<protein>
    <recommendedName>
        <fullName evidence="12">saccharopepsin</fullName>
        <ecNumber evidence="12">3.4.23.25</ecNumber>
    </recommendedName>
    <alternativeName>
        <fullName evidence="14">Aspartic endopeptidase PEP2</fullName>
    </alternativeName>
    <alternativeName>
        <fullName evidence="13">Aspartic protease PEP2</fullName>
    </alternativeName>
</protein>
<feature type="chain" id="PRO_5033832879" description="saccharopepsin" evidence="18">
    <location>
        <begin position="19"/>
        <end position="398"/>
    </location>
</feature>
<feature type="signal peptide" evidence="18">
    <location>
        <begin position="1"/>
        <end position="18"/>
    </location>
</feature>
<evidence type="ECO:0000256" key="15">
    <source>
        <dbReference type="PIRSR" id="PIRSR601461-1"/>
    </source>
</evidence>
<comment type="function">
    <text evidence="11">Vacuolar aspartic endopeptidase which is probably also secreted and contributes to virulence.</text>
</comment>
<feature type="active site" evidence="15">
    <location>
        <position position="103"/>
    </location>
</feature>
<dbReference type="FunFam" id="2.40.70.10:FF:000002">
    <property type="entry name" value="Vacuolar aspartic proteinase"/>
    <property type="match status" value="1"/>
</dbReference>
<evidence type="ECO:0000256" key="10">
    <source>
        <dbReference type="ARBA" id="ARBA00052037"/>
    </source>
</evidence>
<dbReference type="EMBL" id="QUQM01000007">
    <property type="protein sequence ID" value="KAA8646251.1"/>
    <property type="molecule type" value="Genomic_DNA"/>
</dbReference>
<evidence type="ECO:0000256" key="12">
    <source>
        <dbReference type="ARBA" id="ARBA00067071"/>
    </source>
</evidence>
<comment type="catalytic activity">
    <reaction evidence="10">
        <text>Hydrolysis of proteins with broad specificity for peptide bonds. Cleaves -Leu-Leu-|-Val-Tyr- bond in a synthetic substrate. Does not act on esters of Tyr or Arg.</text>
        <dbReference type="EC" id="3.4.23.25"/>
    </reaction>
</comment>
<evidence type="ECO:0000256" key="14">
    <source>
        <dbReference type="ARBA" id="ARBA00079734"/>
    </source>
</evidence>
<dbReference type="PROSITE" id="PS51767">
    <property type="entry name" value="PEPTIDASE_A1"/>
    <property type="match status" value="1"/>
</dbReference>
<gene>
    <name evidence="20" type="primary">PEP2</name>
    <name evidence="20" type="ORF">ATNIH1004_007678</name>
    <name evidence="21" type="ORF">EYZ11_000616</name>
</gene>
<evidence type="ECO:0000256" key="3">
    <source>
        <dbReference type="ARBA" id="ARBA00022554"/>
    </source>
</evidence>
<sequence>MKSTSLLTASALLGYASAEVHKLKLNKVPLSEQLYTHNIDAHVQALGQKYMGIRPSIHEQMFQNTPVNDMGRHDVLVDNFLNAQYFSEIEIGTPPQKFKVILDTGSSNLWVPSSECGSIACYLHTKYDSSASSTYKKNGSEFEIRYGSGSLSGYISQDSVKIGDLKINDQLFAEATSEPGLAFAFGRFDGILGLGFDTISVNKVVPPFYSMIDQGLLDKGIFAFYLGDANKEGDSSEVTFGGVDESHYTGELTKIPLRRKAYWEVDFDSISLGDNTAELENTGVILDTGTSLIALPSTLAELLNKEIGAKKGFTGQYTVDCDSRSSLPDLTFTLSGHNFKITPFDYTLEVQGSCISAFMGMDFPEPVGPLAILGDAFLRRWYSVYDLDNGTVGLAKAK</sequence>
<comment type="caution">
    <text evidence="21">The sequence shown here is derived from an EMBL/GenBank/DDBJ whole genome shotgun (WGS) entry which is preliminary data.</text>
</comment>
<dbReference type="InterPro" id="IPR021109">
    <property type="entry name" value="Peptidase_aspartic_dom_sf"/>
</dbReference>
<dbReference type="FunFam" id="2.40.70.10:FF:000036">
    <property type="entry name" value="Vacuolar aspartic protease"/>
    <property type="match status" value="1"/>
</dbReference>
<evidence type="ECO:0000256" key="2">
    <source>
        <dbReference type="ARBA" id="ARBA00007447"/>
    </source>
</evidence>
<dbReference type="PRINTS" id="PR00792">
    <property type="entry name" value="PEPSIN"/>
</dbReference>
<evidence type="ECO:0000256" key="11">
    <source>
        <dbReference type="ARBA" id="ARBA00055395"/>
    </source>
</evidence>
<dbReference type="Pfam" id="PF00026">
    <property type="entry name" value="Asp"/>
    <property type="match status" value="1"/>
</dbReference>